<keyword evidence="12" id="KW-1185">Reference proteome</keyword>
<comment type="pathway">
    <text evidence="3">Cofactor biosynthesis; adenosylcobalamin biosynthesis.</text>
</comment>
<evidence type="ECO:0000259" key="10">
    <source>
        <dbReference type="Pfam" id="PF00155"/>
    </source>
</evidence>
<dbReference type="PANTHER" id="PTHR42885:SF1">
    <property type="entry name" value="THREONINE-PHOSPHATE DECARBOXYLASE"/>
    <property type="match status" value="1"/>
</dbReference>
<proteinExistence type="predicted"/>
<name>A0A1A9F0X3_9GAMM</name>
<reference evidence="12" key="1">
    <citation type="submission" date="2016-05" db="EMBL/GenBank/DDBJ databases">
        <authorList>
            <person name="Baek K."/>
            <person name="Yang S.-J."/>
        </authorList>
    </citation>
    <scope>NUCLEOTIDE SEQUENCE [LARGE SCALE GENOMIC DNA]</scope>
    <source>
        <strain evidence="12">ST58-10</strain>
    </source>
</reference>
<dbReference type="OrthoDB" id="9799304at2"/>
<dbReference type="InterPro" id="IPR005860">
    <property type="entry name" value="CobD"/>
</dbReference>
<dbReference type="Gene3D" id="3.90.1150.10">
    <property type="entry name" value="Aspartate Aminotransferase, domain 1"/>
    <property type="match status" value="1"/>
</dbReference>
<reference evidence="11 12" key="2">
    <citation type="journal article" date="2018" name="Int. J. Syst. Evol. Microbiol.">
        <title>Marinobacterium aestuarii sp. nov., a benzene-degrading marine bacterium isolated from estuary sediment.</title>
        <authorList>
            <person name="Bae S.S."/>
            <person name="Jung J."/>
            <person name="Chung D."/>
            <person name="Baek K."/>
        </authorList>
    </citation>
    <scope>NUCLEOTIDE SEQUENCE [LARGE SCALE GENOMIC DNA]</scope>
    <source>
        <strain evidence="11 12">ST58-10</strain>
    </source>
</reference>
<comment type="cofactor">
    <cofactor evidence="1">
        <name>pyridoxal 5'-phosphate</name>
        <dbReference type="ChEBI" id="CHEBI:597326"/>
    </cofactor>
</comment>
<comment type="function">
    <text evidence="2">Decarboxylates L-threonine-O-3-phosphate to yield (R)-1-amino-2-propanol O-2-phosphate, the precursor for the linkage between the nucleotide loop and the corrin ring in cobalamin.</text>
</comment>
<dbReference type="GO" id="GO:0048472">
    <property type="term" value="F:threonine-phosphate decarboxylase activity"/>
    <property type="evidence" value="ECO:0007669"/>
    <property type="project" value="UniProtKB-EC"/>
</dbReference>
<dbReference type="InterPro" id="IPR015424">
    <property type="entry name" value="PyrdxlP-dep_Trfase"/>
</dbReference>
<evidence type="ECO:0000256" key="4">
    <source>
        <dbReference type="ARBA" id="ARBA00012285"/>
    </source>
</evidence>
<evidence type="ECO:0000256" key="3">
    <source>
        <dbReference type="ARBA" id="ARBA00004953"/>
    </source>
</evidence>
<dbReference type="Pfam" id="PF00155">
    <property type="entry name" value="Aminotran_1_2"/>
    <property type="match status" value="1"/>
</dbReference>
<evidence type="ECO:0000256" key="5">
    <source>
        <dbReference type="ARBA" id="ARBA00022573"/>
    </source>
</evidence>
<dbReference type="NCBIfam" id="TIGR01140">
    <property type="entry name" value="L_thr_O3P_dcar"/>
    <property type="match status" value="1"/>
</dbReference>
<dbReference type="Proteomes" id="UP000078070">
    <property type="component" value="Chromosome"/>
</dbReference>
<dbReference type="KEGG" id="mars:A8C75_13695"/>
<feature type="domain" description="Aminotransferase class I/classII large" evidence="10">
    <location>
        <begin position="54"/>
        <end position="308"/>
    </location>
</feature>
<keyword evidence="6" id="KW-0663">Pyridoxal phosphate</keyword>
<dbReference type="Gene3D" id="3.40.640.10">
    <property type="entry name" value="Type I PLP-dependent aspartate aminotransferase-like (Major domain)"/>
    <property type="match status" value="1"/>
</dbReference>
<dbReference type="EMBL" id="CP015839">
    <property type="protein sequence ID" value="ANG63419.1"/>
    <property type="molecule type" value="Genomic_DNA"/>
</dbReference>
<evidence type="ECO:0000256" key="8">
    <source>
        <dbReference type="ARBA" id="ARBA00029996"/>
    </source>
</evidence>
<evidence type="ECO:0000313" key="11">
    <source>
        <dbReference type="EMBL" id="ANG63419.1"/>
    </source>
</evidence>
<dbReference type="UniPathway" id="UPA00148"/>
<dbReference type="PROSITE" id="PS00105">
    <property type="entry name" value="AA_TRANSFER_CLASS_1"/>
    <property type="match status" value="1"/>
</dbReference>
<keyword evidence="5" id="KW-0169">Cobalamin biosynthesis</keyword>
<dbReference type="EC" id="4.1.1.81" evidence="4"/>
<dbReference type="CDD" id="cd00609">
    <property type="entry name" value="AAT_like"/>
    <property type="match status" value="1"/>
</dbReference>
<evidence type="ECO:0000256" key="7">
    <source>
        <dbReference type="ARBA" id="ARBA00023239"/>
    </source>
</evidence>
<gene>
    <name evidence="11" type="ORF">A8C75_13695</name>
</gene>
<organism evidence="11 12">
    <name type="scientific">Marinobacterium aestuarii</name>
    <dbReference type="NCBI Taxonomy" id="1821621"/>
    <lineage>
        <taxon>Bacteria</taxon>
        <taxon>Pseudomonadati</taxon>
        <taxon>Pseudomonadota</taxon>
        <taxon>Gammaproteobacteria</taxon>
        <taxon>Oceanospirillales</taxon>
        <taxon>Oceanospirillaceae</taxon>
        <taxon>Marinobacterium</taxon>
    </lineage>
</organism>
<dbReference type="STRING" id="1821621.A8C75_13695"/>
<dbReference type="InterPro" id="IPR004838">
    <property type="entry name" value="NHTrfase_class1_PyrdxlP-BS"/>
</dbReference>
<evidence type="ECO:0000256" key="2">
    <source>
        <dbReference type="ARBA" id="ARBA00003444"/>
    </source>
</evidence>
<evidence type="ECO:0000256" key="6">
    <source>
        <dbReference type="ARBA" id="ARBA00022898"/>
    </source>
</evidence>
<protein>
    <recommendedName>
        <fullName evidence="4">threonine-phosphate decarboxylase</fullName>
        <ecNumber evidence="4">4.1.1.81</ecNumber>
    </recommendedName>
    <alternativeName>
        <fullName evidence="8">L-threonine-O-3-phosphate decarboxylase</fullName>
    </alternativeName>
</protein>
<dbReference type="InterPro" id="IPR015422">
    <property type="entry name" value="PyrdxlP-dep_Trfase_small"/>
</dbReference>
<dbReference type="PANTHER" id="PTHR42885">
    <property type="entry name" value="HISTIDINOL-PHOSPHATE AMINOTRANSFERASE-RELATED"/>
    <property type="match status" value="1"/>
</dbReference>
<dbReference type="InterPro" id="IPR004839">
    <property type="entry name" value="Aminotransferase_I/II_large"/>
</dbReference>
<evidence type="ECO:0000256" key="9">
    <source>
        <dbReference type="ARBA" id="ARBA00048531"/>
    </source>
</evidence>
<dbReference type="GO" id="GO:0009236">
    <property type="term" value="P:cobalamin biosynthetic process"/>
    <property type="evidence" value="ECO:0007669"/>
    <property type="project" value="UniProtKB-UniPathway"/>
</dbReference>
<dbReference type="GO" id="GO:0030170">
    <property type="term" value="F:pyridoxal phosphate binding"/>
    <property type="evidence" value="ECO:0007669"/>
    <property type="project" value="InterPro"/>
</dbReference>
<comment type="catalytic activity">
    <reaction evidence="9">
        <text>O-phospho-L-threonine + H(+) = (R)-1-aminopropan-2-yl phosphate + CO2</text>
        <dbReference type="Rhea" id="RHEA:11492"/>
        <dbReference type="ChEBI" id="CHEBI:15378"/>
        <dbReference type="ChEBI" id="CHEBI:16526"/>
        <dbReference type="ChEBI" id="CHEBI:58563"/>
        <dbReference type="ChEBI" id="CHEBI:58675"/>
        <dbReference type="EC" id="4.1.1.81"/>
    </reaction>
</comment>
<keyword evidence="7" id="KW-0456">Lyase</keyword>
<dbReference type="AlphaFoldDB" id="A0A1A9F0X3"/>
<evidence type="ECO:0000256" key="1">
    <source>
        <dbReference type="ARBA" id="ARBA00001933"/>
    </source>
</evidence>
<evidence type="ECO:0000313" key="12">
    <source>
        <dbReference type="Proteomes" id="UP000078070"/>
    </source>
</evidence>
<dbReference type="SUPFAM" id="SSF53383">
    <property type="entry name" value="PLP-dependent transferases"/>
    <property type="match status" value="1"/>
</dbReference>
<sequence length="327" mass="35507">MLQHGGRLRRAAVQQGIALQRWLDLSTGLNPHAWPVPALDPHCWARLPEDDDGLEAAAAAYYGCDSLLPVAGSQAAIQALPRLRAPCRVQVMSPGYQEHQQAWCLAGHEVQPVSARELRESPPASDVLVLIHPGNPCGERFSADELFGWQQQLAARGGWLVLDEAFIDATPETSLATYVGLPGLIVLRSVGKFFGLAGIRVGFVLAQPEILQPLRELLGPWALSGPARAVATQALGDRVWQETMRLQLAQQSNRLAALLQRHHLTPAGGCALFQWVPAADAAHLHAELAQRAILTREFDVPASLRFGLPPDETGWARLDAALKEIHA</sequence>
<accession>A0A1A9F0X3</accession>
<dbReference type="InterPro" id="IPR015421">
    <property type="entry name" value="PyrdxlP-dep_Trfase_major"/>
</dbReference>
<dbReference type="RefSeq" id="WP_067383366.1">
    <property type="nucleotide sequence ID" value="NZ_CP015839.1"/>
</dbReference>